<keyword evidence="7" id="KW-0906">Nuclear pore complex</keyword>
<keyword evidence="14" id="KW-1185">Reference proteome</keyword>
<evidence type="ECO:0000256" key="11">
    <source>
        <dbReference type="SAM" id="Coils"/>
    </source>
</evidence>
<sequence length="429" mass="47325">MSTPSPIKSPLSTRVAPWSPNHRVSGTNVQGIQSRIAHAQSHDQQARVRANRYLHSHIIPRIQREQDTAHKGINEATRSRAGETVVPPMASQGGTILARAYQSRNNELGALVKNCLEECQNIRETRNKQRAAEAARKAQIEETRAQVAQDARRNEARIVEARQEAELAATREAAAATVRKANAAKLEAERKAGLPNLPAVIMPDSAQADFAKYQRIIQEMKSDVVPAVRANPALKKAAFDARRAIMLRVGQLVNTRASIIDKATAIDAAIKTTQNYGEALYRWALNNTAKAVAGQAEVEVSVRSATAYPIAHVCVLLCQNHPIFADILLARLAKRCPYIVPRFVLPQPGQSRPEYLKSLRYKKTNTQTPEADEQYYSRMSGLVALYAALTQTIPLEGNNPFGIHLAWQWLARISNLPIQPITATLIKTG</sequence>
<dbReference type="Pfam" id="PF07817">
    <property type="entry name" value="GLE1"/>
    <property type="match status" value="1"/>
</dbReference>
<feature type="region of interest" description="Disordered" evidence="12">
    <location>
        <begin position="1"/>
        <end position="22"/>
    </location>
</feature>
<name>A0A9W8DKJ4_9FUNG</name>
<dbReference type="GO" id="GO:0044614">
    <property type="term" value="C:nuclear pore cytoplasmic filaments"/>
    <property type="evidence" value="ECO:0007669"/>
    <property type="project" value="TreeGrafter"/>
</dbReference>
<keyword evidence="8" id="KW-0539">Nucleus</keyword>
<keyword evidence="11" id="KW-0175">Coiled coil</keyword>
<dbReference type="PANTHER" id="PTHR12960">
    <property type="entry name" value="GLE-1-RELATED"/>
    <property type="match status" value="1"/>
</dbReference>
<feature type="compositionally biased region" description="Polar residues" evidence="12">
    <location>
        <begin position="1"/>
        <end position="12"/>
    </location>
</feature>
<comment type="similarity">
    <text evidence="2">Belongs to the GLE1 family.</text>
</comment>
<evidence type="ECO:0000256" key="3">
    <source>
        <dbReference type="ARBA" id="ARBA00022448"/>
    </source>
</evidence>
<keyword evidence="3" id="KW-0813">Transport</keyword>
<dbReference type="PANTHER" id="PTHR12960:SF0">
    <property type="entry name" value="MRNA EXPORT FACTOR GLE1"/>
    <property type="match status" value="1"/>
</dbReference>
<evidence type="ECO:0000256" key="4">
    <source>
        <dbReference type="ARBA" id="ARBA00022816"/>
    </source>
</evidence>
<dbReference type="GO" id="GO:0016973">
    <property type="term" value="P:poly(A)+ mRNA export from nucleus"/>
    <property type="evidence" value="ECO:0007669"/>
    <property type="project" value="InterPro"/>
</dbReference>
<dbReference type="EMBL" id="JANBPT010000721">
    <property type="protein sequence ID" value="KAJ1913859.1"/>
    <property type="molecule type" value="Genomic_DNA"/>
</dbReference>
<organism evidence="13 14">
    <name type="scientific">Tieghemiomyces parasiticus</name>
    <dbReference type="NCBI Taxonomy" id="78921"/>
    <lineage>
        <taxon>Eukaryota</taxon>
        <taxon>Fungi</taxon>
        <taxon>Fungi incertae sedis</taxon>
        <taxon>Zoopagomycota</taxon>
        <taxon>Kickxellomycotina</taxon>
        <taxon>Dimargaritomycetes</taxon>
        <taxon>Dimargaritales</taxon>
        <taxon>Dimargaritaceae</taxon>
        <taxon>Tieghemiomyces</taxon>
    </lineage>
</organism>
<comment type="caution">
    <text evidence="13">The sequence shown here is derived from an EMBL/GenBank/DDBJ whole genome shotgun (WGS) entry which is preliminary data.</text>
</comment>
<reference evidence="13" key="1">
    <citation type="submission" date="2022-07" db="EMBL/GenBank/DDBJ databases">
        <title>Phylogenomic reconstructions and comparative analyses of Kickxellomycotina fungi.</title>
        <authorList>
            <person name="Reynolds N.K."/>
            <person name="Stajich J.E."/>
            <person name="Barry K."/>
            <person name="Grigoriev I.V."/>
            <person name="Crous P."/>
            <person name="Smith M.E."/>
        </authorList>
    </citation>
    <scope>NUCLEOTIDE SEQUENCE</scope>
    <source>
        <strain evidence="13">RSA 861</strain>
    </source>
</reference>
<accession>A0A9W8DKJ4</accession>
<evidence type="ECO:0000256" key="6">
    <source>
        <dbReference type="ARBA" id="ARBA00023010"/>
    </source>
</evidence>
<evidence type="ECO:0000256" key="8">
    <source>
        <dbReference type="ARBA" id="ARBA00023242"/>
    </source>
</evidence>
<keyword evidence="5" id="KW-0653">Protein transport</keyword>
<dbReference type="GO" id="GO:0005737">
    <property type="term" value="C:cytoplasm"/>
    <property type="evidence" value="ECO:0007669"/>
    <property type="project" value="TreeGrafter"/>
</dbReference>
<evidence type="ECO:0000256" key="2">
    <source>
        <dbReference type="ARBA" id="ARBA00011056"/>
    </source>
</evidence>
<feature type="coiled-coil region" evidence="11">
    <location>
        <begin position="122"/>
        <end position="191"/>
    </location>
</feature>
<evidence type="ECO:0000313" key="14">
    <source>
        <dbReference type="Proteomes" id="UP001150569"/>
    </source>
</evidence>
<evidence type="ECO:0000256" key="9">
    <source>
        <dbReference type="ARBA" id="ARBA00026227"/>
    </source>
</evidence>
<feature type="non-terminal residue" evidence="13">
    <location>
        <position position="429"/>
    </location>
</feature>
<evidence type="ECO:0000313" key="13">
    <source>
        <dbReference type="EMBL" id="KAJ1913859.1"/>
    </source>
</evidence>
<dbReference type="GO" id="GO:0031369">
    <property type="term" value="F:translation initiation factor binding"/>
    <property type="evidence" value="ECO:0007669"/>
    <property type="project" value="TreeGrafter"/>
</dbReference>
<keyword evidence="4" id="KW-0509">mRNA transport</keyword>
<dbReference type="InterPro" id="IPR038506">
    <property type="entry name" value="GLE1-like_sf"/>
</dbReference>
<evidence type="ECO:0000256" key="10">
    <source>
        <dbReference type="ARBA" id="ARBA00029983"/>
    </source>
</evidence>
<dbReference type="Gene3D" id="1.25.40.510">
    <property type="entry name" value="GLE1-like"/>
    <property type="match status" value="1"/>
</dbReference>
<dbReference type="GO" id="GO:0005543">
    <property type="term" value="F:phospholipid binding"/>
    <property type="evidence" value="ECO:0007669"/>
    <property type="project" value="TreeGrafter"/>
</dbReference>
<dbReference type="Proteomes" id="UP001150569">
    <property type="component" value="Unassembled WGS sequence"/>
</dbReference>
<evidence type="ECO:0000256" key="12">
    <source>
        <dbReference type="SAM" id="MobiDB-lite"/>
    </source>
</evidence>
<dbReference type="GO" id="GO:0000822">
    <property type="term" value="F:inositol hexakisphosphate binding"/>
    <property type="evidence" value="ECO:0007669"/>
    <property type="project" value="TreeGrafter"/>
</dbReference>
<dbReference type="GO" id="GO:0015031">
    <property type="term" value="P:protein transport"/>
    <property type="evidence" value="ECO:0007669"/>
    <property type="project" value="UniProtKB-KW"/>
</dbReference>
<evidence type="ECO:0000256" key="1">
    <source>
        <dbReference type="ARBA" id="ARBA00004567"/>
    </source>
</evidence>
<protein>
    <recommendedName>
        <fullName evidence="9">mRNA export factor GLE1</fullName>
    </recommendedName>
    <alternativeName>
        <fullName evidence="10">Nucleoporin GLE1</fullName>
    </alternativeName>
</protein>
<comment type="subcellular location">
    <subcellularLocation>
        <location evidence="1">Nucleus</location>
        <location evidence="1">Nuclear pore complex</location>
    </subcellularLocation>
</comment>
<proteinExistence type="inferred from homology"/>
<dbReference type="OrthoDB" id="420884at2759"/>
<dbReference type="AlphaFoldDB" id="A0A9W8DKJ4"/>
<gene>
    <name evidence="13" type="ORF">IWQ60_009051</name>
</gene>
<evidence type="ECO:0000256" key="5">
    <source>
        <dbReference type="ARBA" id="ARBA00022927"/>
    </source>
</evidence>
<dbReference type="InterPro" id="IPR012476">
    <property type="entry name" value="GLE1"/>
</dbReference>
<keyword evidence="6" id="KW-0811">Translocation</keyword>
<evidence type="ECO:0000256" key="7">
    <source>
        <dbReference type="ARBA" id="ARBA00023132"/>
    </source>
</evidence>